<dbReference type="SMART" id="SM00062">
    <property type="entry name" value="PBPb"/>
    <property type="match status" value="1"/>
</dbReference>
<dbReference type="Pfam" id="PF00497">
    <property type="entry name" value="SBP_bac_3"/>
    <property type="match status" value="1"/>
</dbReference>
<dbReference type="PANTHER" id="PTHR35936">
    <property type="entry name" value="MEMBRANE-BOUND LYTIC MUREIN TRANSGLYCOSYLASE F"/>
    <property type="match status" value="1"/>
</dbReference>
<evidence type="ECO:0000259" key="3">
    <source>
        <dbReference type="SMART" id="SM00062"/>
    </source>
</evidence>
<name>A0ABN1U4W5_9ACTN</name>
<dbReference type="PANTHER" id="PTHR35936:SF17">
    <property type="entry name" value="ARGININE-BINDING EXTRACELLULAR PROTEIN ARTP"/>
    <property type="match status" value="1"/>
</dbReference>
<proteinExistence type="predicted"/>
<dbReference type="RefSeq" id="WP_344627417.1">
    <property type="nucleotide sequence ID" value="NZ_BAAALD010000101.1"/>
</dbReference>
<gene>
    <name evidence="4" type="ORF">GCM10009663_66380</name>
</gene>
<dbReference type="CDD" id="cd01004">
    <property type="entry name" value="PBP2_MidA_like"/>
    <property type="match status" value="1"/>
</dbReference>
<keyword evidence="1 2" id="KW-0732">Signal</keyword>
<feature type="signal peptide" evidence="2">
    <location>
        <begin position="1"/>
        <end position="33"/>
    </location>
</feature>
<organism evidence="4 5">
    <name type="scientific">Kitasatospora arboriphila</name>
    <dbReference type="NCBI Taxonomy" id="258052"/>
    <lineage>
        <taxon>Bacteria</taxon>
        <taxon>Bacillati</taxon>
        <taxon>Actinomycetota</taxon>
        <taxon>Actinomycetes</taxon>
        <taxon>Kitasatosporales</taxon>
        <taxon>Streptomycetaceae</taxon>
        <taxon>Kitasatospora</taxon>
    </lineage>
</organism>
<feature type="chain" id="PRO_5046412271" evidence="2">
    <location>
        <begin position="34"/>
        <end position="308"/>
    </location>
</feature>
<sequence>MHHSPLPRRARVPGRTLAAAGAAGLLLSGCASAVSPAADGSSDLRDRVPKAVRKAGVLRIGSYLNYAPVDYKEADGRPAGLDPDLAAAIGKLLGLRIEFVDMPFDRLIPALQSEDVDLAMSAVIDTTDRQNGIDDGGRTSGPGVDFVDYFFTSTSILVKAGNPERINGLDSLCGHAVAVQKGTVQAEIAIRQAGACSRYDKKLDVHQLANDELALAEVADGTAVADLNDYPVAQFNTSAVRGGRFQLTGDHIQSSPYAITVNKADPELRTAVAKALDRLIRNGEYDRILERWNLHTGAVSSAVVNGGR</sequence>
<dbReference type="Gene3D" id="3.40.190.10">
    <property type="entry name" value="Periplasmic binding protein-like II"/>
    <property type="match status" value="2"/>
</dbReference>
<dbReference type="Proteomes" id="UP001499987">
    <property type="component" value="Unassembled WGS sequence"/>
</dbReference>
<evidence type="ECO:0000313" key="5">
    <source>
        <dbReference type="Proteomes" id="UP001499987"/>
    </source>
</evidence>
<evidence type="ECO:0000256" key="1">
    <source>
        <dbReference type="ARBA" id="ARBA00022729"/>
    </source>
</evidence>
<accession>A0ABN1U4W5</accession>
<protein>
    <submittedName>
        <fullName evidence="4">ABC transporter substrate-binding protein</fullName>
    </submittedName>
</protein>
<comment type="caution">
    <text evidence="4">The sequence shown here is derived from an EMBL/GenBank/DDBJ whole genome shotgun (WGS) entry which is preliminary data.</text>
</comment>
<keyword evidence="5" id="KW-1185">Reference proteome</keyword>
<evidence type="ECO:0000313" key="4">
    <source>
        <dbReference type="EMBL" id="GAA1116915.1"/>
    </source>
</evidence>
<dbReference type="SUPFAM" id="SSF53850">
    <property type="entry name" value="Periplasmic binding protein-like II"/>
    <property type="match status" value="1"/>
</dbReference>
<reference evidence="4 5" key="1">
    <citation type="journal article" date="2019" name="Int. J. Syst. Evol. Microbiol.">
        <title>The Global Catalogue of Microorganisms (GCM) 10K type strain sequencing project: providing services to taxonomists for standard genome sequencing and annotation.</title>
        <authorList>
            <consortium name="The Broad Institute Genomics Platform"/>
            <consortium name="The Broad Institute Genome Sequencing Center for Infectious Disease"/>
            <person name="Wu L."/>
            <person name="Ma J."/>
        </authorList>
    </citation>
    <scope>NUCLEOTIDE SEQUENCE [LARGE SCALE GENOMIC DNA]</scope>
    <source>
        <strain evidence="4 5">JCM 13002</strain>
    </source>
</reference>
<evidence type="ECO:0000256" key="2">
    <source>
        <dbReference type="SAM" id="SignalP"/>
    </source>
</evidence>
<feature type="domain" description="Solute-binding protein family 3/N-terminal" evidence="3">
    <location>
        <begin position="57"/>
        <end position="296"/>
    </location>
</feature>
<dbReference type="EMBL" id="BAAALD010000101">
    <property type="protein sequence ID" value="GAA1116915.1"/>
    <property type="molecule type" value="Genomic_DNA"/>
</dbReference>
<dbReference type="InterPro" id="IPR001638">
    <property type="entry name" value="Solute-binding_3/MltF_N"/>
</dbReference>